<dbReference type="AlphaFoldDB" id="A0A1T5NW11"/>
<dbReference type="RefSeq" id="WP_079470199.1">
    <property type="nucleotide sequence ID" value="NZ_FUZZ01000002.1"/>
</dbReference>
<dbReference type="STRING" id="393003.SAMN05660461_2890"/>
<name>A0A1T5NW11_9BACT</name>
<evidence type="ECO:0000313" key="2">
    <source>
        <dbReference type="Proteomes" id="UP000190166"/>
    </source>
</evidence>
<gene>
    <name evidence="1" type="ORF">SAMN05660461_2890</name>
</gene>
<protein>
    <submittedName>
        <fullName evidence="1">Uncharacterized protein</fullName>
    </submittedName>
</protein>
<proteinExistence type="predicted"/>
<accession>A0A1T5NW11</accession>
<evidence type="ECO:0000313" key="1">
    <source>
        <dbReference type="EMBL" id="SKD04602.1"/>
    </source>
</evidence>
<dbReference type="EMBL" id="FUZZ01000002">
    <property type="protein sequence ID" value="SKD04602.1"/>
    <property type="molecule type" value="Genomic_DNA"/>
</dbReference>
<dbReference type="Proteomes" id="UP000190166">
    <property type="component" value="Unassembled WGS sequence"/>
</dbReference>
<organism evidence="1 2">
    <name type="scientific">Chitinophaga ginsengisegetis</name>
    <dbReference type="NCBI Taxonomy" id="393003"/>
    <lineage>
        <taxon>Bacteria</taxon>
        <taxon>Pseudomonadati</taxon>
        <taxon>Bacteroidota</taxon>
        <taxon>Chitinophagia</taxon>
        <taxon>Chitinophagales</taxon>
        <taxon>Chitinophagaceae</taxon>
        <taxon>Chitinophaga</taxon>
    </lineage>
</organism>
<sequence length="554" mass="63138">MKYLNPFAFLEKMNGGPVSAEDAAAVSLLRKKMMAELELSEEEVLRVGAQWFSKNDLLLFFDELQSPGKLHLHQQINEDNVLSAFLETGKLTGLFNNNPLYSTPVFLTFIAPFYEPVFTTAVLNSLKQQQAAALQQLYANPLLMDGEHLNRSYDKIFRALQECYKILEAAEKGRRADPGSRWREAAPYVSLQQVQALDALPDIFQEFRNDYGILMINFALALDGTRENKKALEILHAVNTLKCGAYVREETHRYLQQLEEKAASRKSLLGRFFGNGYKTRQQRRKLVRDVLLKGGIALGIIVAIFIGARFEQEYTPRIKVRESEHSIFMGARTSLTMQYLLSQLLMDTEKRAKKLLKSPKLPSPATGADVYGADFMKAVRMQGDYGAGFVRPPFGRSREWGPEDSSWHDAAHRQSIHVVNRQDGALITMVQTPDSFYSCYIAPFDSAFVPLPLSISRVYFYAGVGWDPDWKAEYAMEYVPSYRAKGFFLMPVYDALSFLKTSCLQLNLDSSYWQHSNRYIPVEVFLSQKNQLQQELQLRQLTNNFNGVDLIPVE</sequence>
<keyword evidence="2" id="KW-1185">Reference proteome</keyword>
<reference evidence="1 2" key="1">
    <citation type="submission" date="2017-02" db="EMBL/GenBank/DDBJ databases">
        <authorList>
            <person name="Peterson S.W."/>
        </authorList>
    </citation>
    <scope>NUCLEOTIDE SEQUENCE [LARGE SCALE GENOMIC DNA]</scope>
    <source>
        <strain evidence="1 2">DSM 18108</strain>
    </source>
</reference>